<evidence type="ECO:0000256" key="1">
    <source>
        <dbReference type="SAM" id="MobiDB-lite"/>
    </source>
</evidence>
<organism evidence="2 3">
    <name type="scientific">Gymnopus androsaceus JB14</name>
    <dbReference type="NCBI Taxonomy" id="1447944"/>
    <lineage>
        <taxon>Eukaryota</taxon>
        <taxon>Fungi</taxon>
        <taxon>Dikarya</taxon>
        <taxon>Basidiomycota</taxon>
        <taxon>Agaricomycotina</taxon>
        <taxon>Agaricomycetes</taxon>
        <taxon>Agaricomycetidae</taxon>
        <taxon>Agaricales</taxon>
        <taxon>Marasmiineae</taxon>
        <taxon>Omphalotaceae</taxon>
        <taxon>Gymnopus</taxon>
    </lineage>
</organism>
<dbReference type="Proteomes" id="UP000799118">
    <property type="component" value="Unassembled WGS sequence"/>
</dbReference>
<dbReference type="EMBL" id="ML769404">
    <property type="protein sequence ID" value="KAE9406120.1"/>
    <property type="molecule type" value="Genomic_DNA"/>
</dbReference>
<reference evidence="2" key="1">
    <citation type="journal article" date="2019" name="Environ. Microbiol.">
        <title>Fungal ecological strategies reflected in gene transcription - a case study of two litter decomposers.</title>
        <authorList>
            <person name="Barbi F."/>
            <person name="Kohler A."/>
            <person name="Barry K."/>
            <person name="Baskaran P."/>
            <person name="Daum C."/>
            <person name="Fauchery L."/>
            <person name="Ihrmark K."/>
            <person name="Kuo A."/>
            <person name="LaButti K."/>
            <person name="Lipzen A."/>
            <person name="Morin E."/>
            <person name="Grigoriev I.V."/>
            <person name="Henrissat B."/>
            <person name="Lindahl B."/>
            <person name="Martin F."/>
        </authorList>
    </citation>
    <scope>NUCLEOTIDE SEQUENCE</scope>
    <source>
        <strain evidence="2">JB14</strain>
    </source>
</reference>
<accession>A0A6A4I835</accession>
<feature type="compositionally biased region" description="Polar residues" evidence="1">
    <location>
        <begin position="72"/>
        <end position="84"/>
    </location>
</feature>
<feature type="compositionally biased region" description="Low complexity" evidence="1">
    <location>
        <begin position="1"/>
        <end position="19"/>
    </location>
</feature>
<keyword evidence="3" id="KW-1185">Reference proteome</keyword>
<dbReference type="AlphaFoldDB" id="A0A6A4I835"/>
<evidence type="ECO:0000313" key="2">
    <source>
        <dbReference type="EMBL" id="KAE9406120.1"/>
    </source>
</evidence>
<protein>
    <submittedName>
        <fullName evidence="2">Uncharacterized protein</fullName>
    </submittedName>
</protein>
<name>A0A6A4I835_9AGAR</name>
<feature type="region of interest" description="Disordered" evidence="1">
    <location>
        <begin position="1"/>
        <end position="84"/>
    </location>
</feature>
<sequence length="84" mass="8442">MMGGSSAPSSVASPIAIPPNDSYSEVRSLGPGIGYGRATSLSSSSSSHGGRRVPSSSFVPSSSSYNSTSLSIPRSSLRSGSVFQ</sequence>
<gene>
    <name evidence="2" type="ORF">BT96DRAFT_281857</name>
</gene>
<feature type="compositionally biased region" description="Low complexity" evidence="1">
    <location>
        <begin position="36"/>
        <end position="71"/>
    </location>
</feature>
<proteinExistence type="predicted"/>
<evidence type="ECO:0000313" key="3">
    <source>
        <dbReference type="Proteomes" id="UP000799118"/>
    </source>
</evidence>